<protein>
    <submittedName>
        <fullName evidence="2">Uncharacterized protein</fullName>
    </submittedName>
</protein>
<accession>A0A5C3NNC5</accession>
<dbReference type="EMBL" id="ML212344">
    <property type="protein sequence ID" value="TFK78755.1"/>
    <property type="molecule type" value="Genomic_DNA"/>
</dbReference>
<evidence type="ECO:0000313" key="3">
    <source>
        <dbReference type="Proteomes" id="UP000308197"/>
    </source>
</evidence>
<gene>
    <name evidence="2" type="ORF">K466DRAFT_606690</name>
</gene>
<proteinExistence type="predicted"/>
<evidence type="ECO:0000256" key="1">
    <source>
        <dbReference type="SAM" id="MobiDB-lite"/>
    </source>
</evidence>
<feature type="region of interest" description="Disordered" evidence="1">
    <location>
        <begin position="1"/>
        <end position="36"/>
    </location>
</feature>
<feature type="compositionally biased region" description="Polar residues" evidence="1">
    <location>
        <begin position="290"/>
        <end position="311"/>
    </location>
</feature>
<feature type="region of interest" description="Disordered" evidence="1">
    <location>
        <begin position="290"/>
        <end position="382"/>
    </location>
</feature>
<evidence type="ECO:0000313" key="2">
    <source>
        <dbReference type="EMBL" id="TFK78755.1"/>
    </source>
</evidence>
<reference evidence="2 3" key="1">
    <citation type="journal article" date="2019" name="Nat. Ecol. Evol.">
        <title>Megaphylogeny resolves global patterns of mushroom evolution.</title>
        <authorList>
            <person name="Varga T."/>
            <person name="Krizsan K."/>
            <person name="Foldi C."/>
            <person name="Dima B."/>
            <person name="Sanchez-Garcia M."/>
            <person name="Sanchez-Ramirez S."/>
            <person name="Szollosi G.J."/>
            <person name="Szarkandi J.G."/>
            <person name="Papp V."/>
            <person name="Albert L."/>
            <person name="Andreopoulos W."/>
            <person name="Angelini C."/>
            <person name="Antonin V."/>
            <person name="Barry K.W."/>
            <person name="Bougher N.L."/>
            <person name="Buchanan P."/>
            <person name="Buyck B."/>
            <person name="Bense V."/>
            <person name="Catcheside P."/>
            <person name="Chovatia M."/>
            <person name="Cooper J."/>
            <person name="Damon W."/>
            <person name="Desjardin D."/>
            <person name="Finy P."/>
            <person name="Geml J."/>
            <person name="Haridas S."/>
            <person name="Hughes K."/>
            <person name="Justo A."/>
            <person name="Karasinski D."/>
            <person name="Kautmanova I."/>
            <person name="Kiss B."/>
            <person name="Kocsube S."/>
            <person name="Kotiranta H."/>
            <person name="LaButti K.M."/>
            <person name="Lechner B.E."/>
            <person name="Liimatainen K."/>
            <person name="Lipzen A."/>
            <person name="Lukacs Z."/>
            <person name="Mihaltcheva S."/>
            <person name="Morgado L.N."/>
            <person name="Niskanen T."/>
            <person name="Noordeloos M.E."/>
            <person name="Ohm R.A."/>
            <person name="Ortiz-Santana B."/>
            <person name="Ovrebo C."/>
            <person name="Racz N."/>
            <person name="Riley R."/>
            <person name="Savchenko A."/>
            <person name="Shiryaev A."/>
            <person name="Soop K."/>
            <person name="Spirin V."/>
            <person name="Szebenyi C."/>
            <person name="Tomsovsky M."/>
            <person name="Tulloss R.E."/>
            <person name="Uehling J."/>
            <person name="Grigoriev I.V."/>
            <person name="Vagvolgyi C."/>
            <person name="Papp T."/>
            <person name="Martin F.M."/>
            <person name="Miettinen O."/>
            <person name="Hibbett D.S."/>
            <person name="Nagy L.G."/>
        </authorList>
    </citation>
    <scope>NUCLEOTIDE SEQUENCE [LARGE SCALE GENOMIC DNA]</scope>
    <source>
        <strain evidence="2 3">HHB13444</strain>
    </source>
</reference>
<dbReference type="InParanoid" id="A0A5C3NNC5"/>
<keyword evidence="3" id="KW-1185">Reference proteome</keyword>
<name>A0A5C3NNC5_9APHY</name>
<dbReference type="AlphaFoldDB" id="A0A5C3NNC5"/>
<dbReference type="Proteomes" id="UP000308197">
    <property type="component" value="Unassembled WGS sequence"/>
</dbReference>
<sequence>MDVSEDESPIESLLGVQLQEELPTRQSASDRYRPSDAAASHLEAVHAETLQELKNANACNSTMSRALSDFQSGQQALDKRLTQLEDELAAVRKDYENGLRPAKLSYRQAQGSLNLERRGLESFRERTQDAIDDIQRRLKRVEVDTNVFKAQIVAQKTQMFNVDAVLLSMQTWAQKTSGAIAQLEEDSGHVMGLVRPMHDRSQVGEEMQSPSQLARLPEPSLLDEVQSLPSSSSDRTSESLSCLASPLAGHVAVAGEGTSSHVSCDASPITLARELTDPERNPLAHSLTSRLSEVAAHQSSSSDANSGQTSPIPDGNHPNALDTSNTPDMCCKGTRTASGSPDLSCQMDVQEPSDPEFAHGVVTSQDSSDAGSARTGLRNEVVPSPQDENARVIRDFLAFCNAVVFGYYVAFGTKVVGTPPARPSHRNLRPLSLRHRTEQDEEGPEFWTLLIKLAAERPCLFVTLTWYVFTFLWDTCTHLDGNDPYIGDLPMWEAAMRGR</sequence>
<organism evidence="2 3">
    <name type="scientific">Polyporus arcularius HHB13444</name>
    <dbReference type="NCBI Taxonomy" id="1314778"/>
    <lineage>
        <taxon>Eukaryota</taxon>
        <taxon>Fungi</taxon>
        <taxon>Dikarya</taxon>
        <taxon>Basidiomycota</taxon>
        <taxon>Agaricomycotina</taxon>
        <taxon>Agaricomycetes</taxon>
        <taxon>Polyporales</taxon>
        <taxon>Polyporaceae</taxon>
        <taxon>Polyporus</taxon>
    </lineage>
</organism>